<name>A0ABP9A4B9_9MICO</name>
<reference evidence="2" key="1">
    <citation type="journal article" date="2019" name="Int. J. Syst. Evol. Microbiol.">
        <title>The Global Catalogue of Microorganisms (GCM) 10K type strain sequencing project: providing services to taxonomists for standard genome sequencing and annotation.</title>
        <authorList>
            <consortium name="The Broad Institute Genomics Platform"/>
            <consortium name="The Broad Institute Genome Sequencing Center for Infectious Disease"/>
            <person name="Wu L."/>
            <person name="Ma J."/>
        </authorList>
    </citation>
    <scope>NUCLEOTIDE SEQUENCE [LARGE SCALE GENOMIC DNA]</scope>
    <source>
        <strain evidence="2">JCM 18537</strain>
    </source>
</reference>
<evidence type="ECO:0000313" key="2">
    <source>
        <dbReference type="Proteomes" id="UP001501645"/>
    </source>
</evidence>
<organism evidence="1 2">
    <name type="scientific">Microbacterium gilvum</name>
    <dbReference type="NCBI Taxonomy" id="1336204"/>
    <lineage>
        <taxon>Bacteria</taxon>
        <taxon>Bacillati</taxon>
        <taxon>Actinomycetota</taxon>
        <taxon>Actinomycetes</taxon>
        <taxon>Micrococcales</taxon>
        <taxon>Microbacteriaceae</taxon>
        <taxon>Microbacterium</taxon>
    </lineage>
</organism>
<accession>A0ABP9A4B9</accession>
<evidence type="ECO:0000313" key="1">
    <source>
        <dbReference type="EMBL" id="GAA4773431.1"/>
    </source>
</evidence>
<dbReference type="RefSeq" id="WP_345438102.1">
    <property type="nucleotide sequence ID" value="NZ_BAABKO010000002.1"/>
</dbReference>
<protein>
    <recommendedName>
        <fullName evidence="3">NTP pyrophosphohydrolase</fullName>
    </recommendedName>
</protein>
<evidence type="ECO:0008006" key="3">
    <source>
        <dbReference type="Google" id="ProtNLM"/>
    </source>
</evidence>
<keyword evidence="2" id="KW-1185">Reference proteome</keyword>
<dbReference type="EMBL" id="BAABKO010000002">
    <property type="protein sequence ID" value="GAA4773431.1"/>
    <property type="molecule type" value="Genomic_DNA"/>
</dbReference>
<comment type="caution">
    <text evidence="1">The sequence shown here is derived from an EMBL/GenBank/DDBJ whole genome shotgun (WGS) entry which is preliminary data.</text>
</comment>
<proteinExistence type="predicted"/>
<sequence>MSALAEALPVVAAHDGEPAGRIDVRDRVLAKVARAASAEAIGVPADTISAHVSDVGRGLAVRLRAPLPMPDLDDDAAVAAAVPLLERARGLQDDIRGRITALLGREVALVDITIAGAVVETRRRVR</sequence>
<dbReference type="Proteomes" id="UP001501645">
    <property type="component" value="Unassembled WGS sequence"/>
</dbReference>
<gene>
    <name evidence="1" type="ORF">GCM10023351_17280</name>
</gene>